<dbReference type="RefSeq" id="WP_015154860.1">
    <property type="nucleotide sequence ID" value="NZ_JAVKZF010000001.1"/>
</dbReference>
<organism evidence="1 2">
    <name type="scientific">Chroococcidiopsis cubana SAG 39.79</name>
    <dbReference type="NCBI Taxonomy" id="388085"/>
    <lineage>
        <taxon>Bacteria</taxon>
        <taxon>Bacillati</taxon>
        <taxon>Cyanobacteriota</taxon>
        <taxon>Cyanophyceae</taxon>
        <taxon>Chroococcidiopsidales</taxon>
        <taxon>Chroococcidiopsidaceae</taxon>
        <taxon>Chroococcidiopsis</taxon>
    </lineage>
</organism>
<reference evidence="1 2" key="1">
    <citation type="journal article" date="2019" name="Genome Biol. Evol.">
        <title>Day and night: Metabolic profiles and evolutionary relationships of six axenic non-marine cyanobacteria.</title>
        <authorList>
            <person name="Will S.E."/>
            <person name="Henke P."/>
            <person name="Boedeker C."/>
            <person name="Huang S."/>
            <person name="Brinkmann H."/>
            <person name="Rohde M."/>
            <person name="Jarek M."/>
            <person name="Friedl T."/>
            <person name="Seufert S."/>
            <person name="Schumacher M."/>
            <person name="Overmann J."/>
            <person name="Neumann-Schaal M."/>
            <person name="Petersen J."/>
        </authorList>
    </citation>
    <scope>NUCLEOTIDE SEQUENCE [LARGE SCALE GENOMIC DNA]</scope>
    <source>
        <strain evidence="1 2">SAG 39.79</strain>
    </source>
</reference>
<proteinExistence type="predicted"/>
<evidence type="ECO:0000313" key="2">
    <source>
        <dbReference type="Proteomes" id="UP000282574"/>
    </source>
</evidence>
<dbReference type="Proteomes" id="UP000282574">
    <property type="component" value="Unassembled WGS sequence"/>
</dbReference>
<accession>A0AB37UHJ9</accession>
<name>A0AB37UHJ9_9CYAN</name>
<dbReference type="AlphaFoldDB" id="A0AB37UHJ9"/>
<protein>
    <submittedName>
        <fullName evidence="1">Uncharacterized protein</fullName>
    </submittedName>
</protein>
<evidence type="ECO:0000313" key="1">
    <source>
        <dbReference type="EMBL" id="RUT10784.1"/>
    </source>
</evidence>
<gene>
    <name evidence="1" type="ORF">DSM107010_39020</name>
</gene>
<sequence>MKETNVEAKYNQKDRDRAANSAIANGEDFNFDLWARAVRQQMLAVLRERE</sequence>
<comment type="caution">
    <text evidence="1">The sequence shown here is derived from an EMBL/GenBank/DDBJ whole genome shotgun (WGS) entry which is preliminary data.</text>
</comment>
<dbReference type="EMBL" id="RSCK01000036">
    <property type="protein sequence ID" value="RUT10784.1"/>
    <property type="molecule type" value="Genomic_DNA"/>
</dbReference>
<keyword evidence="2" id="KW-1185">Reference proteome</keyword>